<reference evidence="1" key="2">
    <citation type="submission" date="2020-06" db="EMBL/GenBank/DDBJ databases">
        <authorList>
            <person name="Sheffer M."/>
        </authorList>
    </citation>
    <scope>NUCLEOTIDE SEQUENCE</scope>
</reference>
<name>A0A8T0E8Q2_ARGBR</name>
<keyword evidence="2" id="KW-1185">Reference proteome</keyword>
<evidence type="ECO:0000313" key="1">
    <source>
        <dbReference type="EMBL" id="KAF8767767.1"/>
    </source>
</evidence>
<sequence length="68" mass="7979">MLLGERFRPRNPHYLMCGSHFIHPNRAARVKPSLQMAQHANDDVIECHPDDNLSEFNSRMSYLSWKVL</sequence>
<gene>
    <name evidence="1" type="ORF">HNY73_020666</name>
</gene>
<protein>
    <submittedName>
        <fullName evidence="1">Uncharacterized protein</fullName>
    </submittedName>
</protein>
<accession>A0A8T0E8Q2</accession>
<dbReference type="Proteomes" id="UP000807504">
    <property type="component" value="Unassembled WGS sequence"/>
</dbReference>
<comment type="caution">
    <text evidence="1">The sequence shown here is derived from an EMBL/GenBank/DDBJ whole genome shotgun (WGS) entry which is preliminary data.</text>
</comment>
<proteinExistence type="predicted"/>
<evidence type="ECO:0000313" key="2">
    <source>
        <dbReference type="Proteomes" id="UP000807504"/>
    </source>
</evidence>
<dbReference type="AlphaFoldDB" id="A0A8T0E8Q2"/>
<reference evidence="1" key="1">
    <citation type="journal article" date="2020" name="bioRxiv">
        <title>Chromosome-level reference genome of the European wasp spider Argiope bruennichi: a resource for studies on range expansion and evolutionary adaptation.</title>
        <authorList>
            <person name="Sheffer M.M."/>
            <person name="Hoppe A."/>
            <person name="Krehenwinkel H."/>
            <person name="Uhl G."/>
            <person name="Kuss A.W."/>
            <person name="Jensen L."/>
            <person name="Jensen C."/>
            <person name="Gillespie R.G."/>
            <person name="Hoff K.J."/>
            <person name="Prost S."/>
        </authorList>
    </citation>
    <scope>NUCLEOTIDE SEQUENCE</scope>
</reference>
<dbReference type="EMBL" id="JABXBU010002230">
    <property type="protein sequence ID" value="KAF8767767.1"/>
    <property type="molecule type" value="Genomic_DNA"/>
</dbReference>
<organism evidence="1 2">
    <name type="scientific">Argiope bruennichi</name>
    <name type="common">Wasp spider</name>
    <name type="synonym">Aranea bruennichi</name>
    <dbReference type="NCBI Taxonomy" id="94029"/>
    <lineage>
        <taxon>Eukaryota</taxon>
        <taxon>Metazoa</taxon>
        <taxon>Ecdysozoa</taxon>
        <taxon>Arthropoda</taxon>
        <taxon>Chelicerata</taxon>
        <taxon>Arachnida</taxon>
        <taxon>Araneae</taxon>
        <taxon>Araneomorphae</taxon>
        <taxon>Entelegynae</taxon>
        <taxon>Araneoidea</taxon>
        <taxon>Araneidae</taxon>
        <taxon>Argiope</taxon>
    </lineage>
</organism>